<dbReference type="SMART" id="SM00226">
    <property type="entry name" value="LMWPc"/>
    <property type="match status" value="1"/>
</dbReference>
<comment type="similarity">
    <text evidence="1">Belongs to the low molecular weight phosphotyrosine protein phosphatase family.</text>
</comment>
<dbReference type="HOGENOM" id="CLU_071415_1_2_9"/>
<organism evidence="6 7">
    <name type="scientific">Desulfoscipio gibsoniae DSM 7213</name>
    <dbReference type="NCBI Taxonomy" id="767817"/>
    <lineage>
        <taxon>Bacteria</taxon>
        <taxon>Bacillati</taxon>
        <taxon>Bacillota</taxon>
        <taxon>Clostridia</taxon>
        <taxon>Eubacteriales</taxon>
        <taxon>Desulfallaceae</taxon>
        <taxon>Desulfoscipio</taxon>
    </lineage>
</organism>
<evidence type="ECO:0000259" key="5">
    <source>
        <dbReference type="SMART" id="SM00226"/>
    </source>
</evidence>
<dbReference type="PANTHER" id="PTHR11717:SF31">
    <property type="entry name" value="LOW MOLECULAR WEIGHT PROTEIN-TYROSINE-PHOSPHATASE ETP-RELATED"/>
    <property type="match status" value="1"/>
</dbReference>
<dbReference type="Proteomes" id="UP000013520">
    <property type="component" value="Chromosome"/>
</dbReference>
<feature type="active site" description="Nucleophile" evidence="4">
    <location>
        <position position="10"/>
    </location>
</feature>
<dbReference type="KEGG" id="dgi:Desgi_4616"/>
<feature type="domain" description="Phosphotyrosine protein phosphatase I" evidence="5">
    <location>
        <begin position="4"/>
        <end position="150"/>
    </location>
</feature>
<evidence type="ECO:0000256" key="2">
    <source>
        <dbReference type="ARBA" id="ARBA00022801"/>
    </source>
</evidence>
<dbReference type="Pfam" id="PF01451">
    <property type="entry name" value="LMWPc"/>
    <property type="match status" value="1"/>
</dbReference>
<evidence type="ECO:0000256" key="3">
    <source>
        <dbReference type="ARBA" id="ARBA00022912"/>
    </source>
</evidence>
<keyword evidence="2" id="KW-0378">Hydrolase</keyword>
<dbReference type="PANTHER" id="PTHR11717">
    <property type="entry name" value="LOW MOLECULAR WEIGHT PROTEIN TYROSINE PHOSPHATASE"/>
    <property type="match status" value="1"/>
</dbReference>
<dbReference type="eggNOG" id="COG0394">
    <property type="taxonomic scope" value="Bacteria"/>
</dbReference>
<evidence type="ECO:0000256" key="1">
    <source>
        <dbReference type="ARBA" id="ARBA00011063"/>
    </source>
</evidence>
<dbReference type="InterPro" id="IPR036196">
    <property type="entry name" value="Ptyr_pPase_sf"/>
</dbReference>
<dbReference type="EMBL" id="CP003273">
    <property type="protein sequence ID" value="AGL03843.1"/>
    <property type="molecule type" value="Genomic_DNA"/>
</dbReference>
<feature type="active site" evidence="4">
    <location>
        <position position="16"/>
    </location>
</feature>
<dbReference type="Gene3D" id="3.40.50.2300">
    <property type="match status" value="1"/>
</dbReference>
<dbReference type="InterPro" id="IPR050438">
    <property type="entry name" value="LMW_PTPase"/>
</dbReference>
<evidence type="ECO:0000313" key="6">
    <source>
        <dbReference type="EMBL" id="AGL03843.1"/>
    </source>
</evidence>
<proteinExistence type="inferred from homology"/>
<evidence type="ECO:0000313" key="7">
    <source>
        <dbReference type="Proteomes" id="UP000013520"/>
    </source>
</evidence>
<dbReference type="PRINTS" id="PR00719">
    <property type="entry name" value="LMWPTPASE"/>
</dbReference>
<dbReference type="STRING" id="767817.Desgi_4616"/>
<reference evidence="6 7" key="1">
    <citation type="submission" date="2012-01" db="EMBL/GenBank/DDBJ databases">
        <title>Complete sequence of Desulfotomaculum gibsoniae DSM 7213.</title>
        <authorList>
            <consortium name="US DOE Joint Genome Institute"/>
            <person name="Lucas S."/>
            <person name="Han J."/>
            <person name="Lapidus A."/>
            <person name="Cheng J.-F."/>
            <person name="Goodwin L."/>
            <person name="Pitluck S."/>
            <person name="Peters L."/>
            <person name="Ovchinnikova G."/>
            <person name="Teshima H."/>
            <person name="Detter J.C."/>
            <person name="Han C."/>
            <person name="Tapia R."/>
            <person name="Land M."/>
            <person name="Hauser L."/>
            <person name="Kyrpides N."/>
            <person name="Ivanova N."/>
            <person name="Pagani I."/>
            <person name="Parshina S."/>
            <person name="Plugge C."/>
            <person name="Muyzer G."/>
            <person name="Kuever J."/>
            <person name="Ivanova A."/>
            <person name="Nazina T."/>
            <person name="Klenk H.-P."/>
            <person name="Brambilla E."/>
            <person name="Spring S."/>
            <person name="Stams A.F."/>
            <person name="Woyke T."/>
        </authorList>
    </citation>
    <scope>NUCLEOTIDE SEQUENCE [LARGE SCALE GENOMIC DNA]</scope>
    <source>
        <strain evidence="6 7">DSM 7213</strain>
    </source>
</reference>
<dbReference type="OrthoDB" id="9784339at2"/>
<accession>R4KKW2</accession>
<dbReference type="AlphaFoldDB" id="R4KKW2"/>
<dbReference type="GO" id="GO:0004725">
    <property type="term" value="F:protein tyrosine phosphatase activity"/>
    <property type="evidence" value="ECO:0007669"/>
    <property type="project" value="InterPro"/>
</dbReference>
<dbReference type="InterPro" id="IPR017867">
    <property type="entry name" value="Tyr_phospatase_low_mol_wt"/>
</dbReference>
<dbReference type="InterPro" id="IPR023485">
    <property type="entry name" value="Ptyr_pPase"/>
</dbReference>
<dbReference type="SUPFAM" id="SSF52788">
    <property type="entry name" value="Phosphotyrosine protein phosphatases I"/>
    <property type="match status" value="1"/>
</dbReference>
<evidence type="ECO:0000256" key="4">
    <source>
        <dbReference type="PIRSR" id="PIRSR617867-1"/>
    </source>
</evidence>
<sequence length="155" mass="17220">MVKKKILFVCTGNTCRSPMAEALARRALAELFPDRKDIEFASAGIVTLSDGDASYQAINVLKEMGIDLSRHKTSQIDPEDIEQADLVLTMTRTHRDNLKRLMPDAADKIFTLAEYAGSGNDIPDPFGSSEEFYRIVAGELDNLVRKMLGVRLKLT</sequence>
<keyword evidence="3" id="KW-0904">Protein phosphatase</keyword>
<keyword evidence="7" id="KW-1185">Reference proteome</keyword>
<dbReference type="RefSeq" id="WP_006522313.1">
    <property type="nucleotide sequence ID" value="NC_021184.1"/>
</dbReference>
<dbReference type="CDD" id="cd16344">
    <property type="entry name" value="LMWPAP"/>
    <property type="match status" value="1"/>
</dbReference>
<gene>
    <name evidence="6" type="ORF">Desgi_4616</name>
</gene>
<protein>
    <submittedName>
        <fullName evidence="6">Protein-tyrosine-phosphatase</fullName>
    </submittedName>
</protein>
<feature type="active site" description="Proton donor" evidence="4">
    <location>
        <position position="124"/>
    </location>
</feature>
<name>R4KKW2_9FIRM</name>